<dbReference type="EMBL" id="NEDP02000388">
    <property type="protein sequence ID" value="OWF56007.1"/>
    <property type="molecule type" value="Genomic_DNA"/>
</dbReference>
<evidence type="ECO:0000313" key="3">
    <source>
        <dbReference type="Proteomes" id="UP000242188"/>
    </source>
</evidence>
<name>A0A210R4P1_MIZYE</name>
<dbReference type="OrthoDB" id="6154955at2759"/>
<evidence type="ECO:0000259" key="1">
    <source>
        <dbReference type="PROSITE" id="PS50871"/>
    </source>
</evidence>
<dbReference type="InterPro" id="IPR001073">
    <property type="entry name" value="C1q_dom"/>
</dbReference>
<dbReference type="Pfam" id="PF00386">
    <property type="entry name" value="C1q"/>
    <property type="match status" value="1"/>
</dbReference>
<dbReference type="Proteomes" id="UP000242188">
    <property type="component" value="Unassembled WGS sequence"/>
</dbReference>
<keyword evidence="3" id="KW-1185">Reference proteome</keyword>
<dbReference type="SUPFAM" id="SSF49842">
    <property type="entry name" value="TNF-like"/>
    <property type="match status" value="1"/>
</dbReference>
<dbReference type="InterPro" id="IPR008983">
    <property type="entry name" value="Tumour_necrosis_fac-like_dom"/>
</dbReference>
<gene>
    <name evidence="2" type="ORF">KP79_PYT18143</name>
</gene>
<dbReference type="PROSITE" id="PS50871">
    <property type="entry name" value="C1Q"/>
    <property type="match status" value="1"/>
</dbReference>
<dbReference type="PRINTS" id="PR00007">
    <property type="entry name" value="COMPLEMNTC1Q"/>
</dbReference>
<comment type="caution">
    <text evidence="2">The sequence shown here is derived from an EMBL/GenBank/DDBJ whole genome shotgun (WGS) entry which is preliminary data.</text>
</comment>
<sequence>MLNGLDVGGIDSDADANNWGSATGVVVMSVEAGDHVYIRVTTGSSGKIISRPESKSTFSGWLLF</sequence>
<accession>A0A210R4P1</accession>
<dbReference type="AlphaFoldDB" id="A0A210R4P1"/>
<feature type="domain" description="C1q" evidence="1">
    <location>
        <begin position="1"/>
        <end position="64"/>
    </location>
</feature>
<reference evidence="2 3" key="1">
    <citation type="journal article" date="2017" name="Nat. Ecol. Evol.">
        <title>Scallop genome provides insights into evolution of bilaterian karyotype and development.</title>
        <authorList>
            <person name="Wang S."/>
            <person name="Zhang J."/>
            <person name="Jiao W."/>
            <person name="Li J."/>
            <person name="Xun X."/>
            <person name="Sun Y."/>
            <person name="Guo X."/>
            <person name="Huan P."/>
            <person name="Dong B."/>
            <person name="Zhang L."/>
            <person name="Hu X."/>
            <person name="Sun X."/>
            <person name="Wang J."/>
            <person name="Zhao C."/>
            <person name="Wang Y."/>
            <person name="Wang D."/>
            <person name="Huang X."/>
            <person name="Wang R."/>
            <person name="Lv J."/>
            <person name="Li Y."/>
            <person name="Zhang Z."/>
            <person name="Liu B."/>
            <person name="Lu W."/>
            <person name="Hui Y."/>
            <person name="Liang J."/>
            <person name="Zhou Z."/>
            <person name="Hou R."/>
            <person name="Li X."/>
            <person name="Liu Y."/>
            <person name="Li H."/>
            <person name="Ning X."/>
            <person name="Lin Y."/>
            <person name="Zhao L."/>
            <person name="Xing Q."/>
            <person name="Dou J."/>
            <person name="Li Y."/>
            <person name="Mao J."/>
            <person name="Guo H."/>
            <person name="Dou H."/>
            <person name="Li T."/>
            <person name="Mu C."/>
            <person name="Jiang W."/>
            <person name="Fu Q."/>
            <person name="Fu X."/>
            <person name="Miao Y."/>
            <person name="Liu J."/>
            <person name="Yu Q."/>
            <person name="Li R."/>
            <person name="Liao H."/>
            <person name="Li X."/>
            <person name="Kong Y."/>
            <person name="Jiang Z."/>
            <person name="Chourrout D."/>
            <person name="Li R."/>
            <person name="Bao Z."/>
        </authorList>
    </citation>
    <scope>NUCLEOTIDE SEQUENCE [LARGE SCALE GENOMIC DNA]</scope>
    <source>
        <strain evidence="2 3">PY_sf001</strain>
    </source>
</reference>
<proteinExistence type="predicted"/>
<protein>
    <recommendedName>
        <fullName evidence="1">C1q domain-containing protein</fullName>
    </recommendedName>
</protein>
<dbReference type="Gene3D" id="2.60.120.40">
    <property type="match status" value="1"/>
</dbReference>
<evidence type="ECO:0000313" key="2">
    <source>
        <dbReference type="EMBL" id="OWF56007.1"/>
    </source>
</evidence>
<organism evidence="2 3">
    <name type="scientific">Mizuhopecten yessoensis</name>
    <name type="common">Japanese scallop</name>
    <name type="synonym">Patinopecten yessoensis</name>
    <dbReference type="NCBI Taxonomy" id="6573"/>
    <lineage>
        <taxon>Eukaryota</taxon>
        <taxon>Metazoa</taxon>
        <taxon>Spiralia</taxon>
        <taxon>Lophotrochozoa</taxon>
        <taxon>Mollusca</taxon>
        <taxon>Bivalvia</taxon>
        <taxon>Autobranchia</taxon>
        <taxon>Pteriomorphia</taxon>
        <taxon>Pectinida</taxon>
        <taxon>Pectinoidea</taxon>
        <taxon>Pectinidae</taxon>
        <taxon>Mizuhopecten</taxon>
    </lineage>
</organism>